<dbReference type="GO" id="GO:0008033">
    <property type="term" value="P:tRNA processing"/>
    <property type="evidence" value="ECO:0007669"/>
    <property type="project" value="UniProtKB-KW"/>
</dbReference>
<dbReference type="InterPro" id="IPR036413">
    <property type="entry name" value="YaeB-like_sf"/>
</dbReference>
<reference evidence="12" key="2">
    <citation type="submission" date="2025-09" db="UniProtKB">
        <authorList>
            <consortium name="Ensembl"/>
        </authorList>
    </citation>
    <scope>IDENTIFICATION</scope>
</reference>
<evidence type="ECO:0000256" key="10">
    <source>
        <dbReference type="SAM" id="MobiDB-lite"/>
    </source>
</evidence>
<keyword evidence="9" id="KW-0175">Coiled coil</keyword>
<dbReference type="CDD" id="cd09281">
    <property type="entry name" value="UPF0066"/>
    <property type="match status" value="1"/>
</dbReference>
<evidence type="ECO:0000256" key="4">
    <source>
        <dbReference type="ARBA" id="ARBA00022694"/>
    </source>
</evidence>
<keyword evidence="1" id="KW-0489">Methyltransferase</keyword>
<organism evidence="12 13">
    <name type="scientific">Sinocyclocheilus rhinocerous</name>
    <dbReference type="NCBI Taxonomy" id="307959"/>
    <lineage>
        <taxon>Eukaryota</taxon>
        <taxon>Metazoa</taxon>
        <taxon>Chordata</taxon>
        <taxon>Craniata</taxon>
        <taxon>Vertebrata</taxon>
        <taxon>Euteleostomi</taxon>
        <taxon>Actinopterygii</taxon>
        <taxon>Neopterygii</taxon>
        <taxon>Teleostei</taxon>
        <taxon>Ostariophysi</taxon>
        <taxon>Cypriniformes</taxon>
        <taxon>Cyprinidae</taxon>
        <taxon>Cyprininae</taxon>
        <taxon>Sinocyclocheilus</taxon>
    </lineage>
</organism>
<dbReference type="Proteomes" id="UP000472270">
    <property type="component" value="Unassembled WGS sequence"/>
</dbReference>
<name>A0A673G1M3_9TELE</name>
<dbReference type="Gene3D" id="3.30.2310.10">
    <property type="entry name" value="YaeB-like"/>
    <property type="match status" value="1"/>
</dbReference>
<feature type="domain" description="TsaA-like" evidence="11">
    <location>
        <begin position="85"/>
        <end position="223"/>
    </location>
</feature>
<dbReference type="GO" id="GO:0008168">
    <property type="term" value="F:methyltransferase activity"/>
    <property type="evidence" value="ECO:0007669"/>
    <property type="project" value="UniProtKB-KW"/>
</dbReference>
<dbReference type="FunFam" id="3.30.2310.10:FF:000002">
    <property type="entry name" value="tRNA methyltransferase O"/>
    <property type="match status" value="1"/>
</dbReference>
<dbReference type="Gene3D" id="2.40.30.70">
    <property type="entry name" value="YaeB-like"/>
    <property type="match status" value="1"/>
</dbReference>
<dbReference type="AlphaFoldDB" id="A0A673G1M3"/>
<dbReference type="InterPro" id="IPR036414">
    <property type="entry name" value="YaeB_N_sf"/>
</dbReference>
<dbReference type="PANTHER" id="PTHR12818:SF0">
    <property type="entry name" value="TRNA (ADENINE(37)-N6)-METHYLTRANSFERASE"/>
    <property type="match status" value="1"/>
</dbReference>
<dbReference type="Pfam" id="PF01980">
    <property type="entry name" value="TrmO_N"/>
    <property type="match status" value="1"/>
</dbReference>
<evidence type="ECO:0000256" key="1">
    <source>
        <dbReference type="ARBA" id="ARBA00022603"/>
    </source>
</evidence>
<evidence type="ECO:0000313" key="13">
    <source>
        <dbReference type="Proteomes" id="UP000472270"/>
    </source>
</evidence>
<dbReference type="Ensembl" id="ENSSRHT00000005916.1">
    <property type="protein sequence ID" value="ENSSRHP00000005710.1"/>
    <property type="gene ID" value="ENSSRHG00000003565.1"/>
</dbReference>
<protein>
    <recommendedName>
        <fullName evidence="7">tRNA (adenine(37)-N6)-methyltransferase</fullName>
    </recommendedName>
    <alternativeName>
        <fullName evidence="8">tRNA methyltransferase O</fullName>
    </alternativeName>
</protein>
<evidence type="ECO:0000256" key="5">
    <source>
        <dbReference type="ARBA" id="ARBA00033753"/>
    </source>
</evidence>
<sequence length="450" mass="50074">MSPPVCSCAEQVRKLTQQASVMRREIKNLRQQMDGAIRAHKKQMSSLQSMLTDCKHEDKLQSVSKSPTQSPSEIKQLLEQGRIQTVPIGYISSCFAVKNGTPRQPTICSSSRASLKIEPSVFNNPEHSLVGLEQYSHIWIIFLFHKNGQMNYKAKVKPPRLNGQRVGVYSTRSPHRPNALGLTLAKLEGITGDTLHLSGVDIIAGTPVLDIKPYIPDYDSPKTRRDDTNSEYRQTSPFTDSQMPQVMDLDEEPNISGTSSEPSSVLRICPAGPSDFSQSERSGSSDVTDVLAEVKNYVKQQQLFTESPEDKQTDSPECTSLSTNHLSSSGLKFGCEDYSTIAAWVRAPPVSNLDVRFTANAEKELKEFVSCNSTDRTRPKFQFLKGPEEAVAAIKGILSADPRSVYRRTRCQDRLFFFTLDTADITCWFGDGFAEKGDPQMIKFSDRLSG</sequence>
<dbReference type="SUPFAM" id="SSF118196">
    <property type="entry name" value="YaeB-like"/>
    <property type="match status" value="1"/>
</dbReference>
<feature type="coiled-coil region" evidence="9">
    <location>
        <begin position="12"/>
        <end position="39"/>
    </location>
</feature>
<accession>A0A673G1M3</accession>
<evidence type="ECO:0000256" key="6">
    <source>
        <dbReference type="ARBA" id="ARBA00051117"/>
    </source>
</evidence>
<dbReference type="InterPro" id="IPR040372">
    <property type="entry name" value="YaeB-like"/>
</dbReference>
<feature type="compositionally biased region" description="Polar residues" evidence="10">
    <location>
        <begin position="231"/>
        <end position="244"/>
    </location>
</feature>
<evidence type="ECO:0000256" key="7">
    <source>
        <dbReference type="ARBA" id="ARBA00068542"/>
    </source>
</evidence>
<proteinExistence type="inferred from homology"/>
<evidence type="ECO:0000256" key="8">
    <source>
        <dbReference type="ARBA" id="ARBA00079732"/>
    </source>
</evidence>
<evidence type="ECO:0000313" key="12">
    <source>
        <dbReference type="Ensembl" id="ENSSRHP00000005710.1"/>
    </source>
</evidence>
<evidence type="ECO:0000256" key="9">
    <source>
        <dbReference type="SAM" id="Coils"/>
    </source>
</evidence>
<feature type="compositionally biased region" description="Basic and acidic residues" evidence="10">
    <location>
        <begin position="219"/>
        <end position="230"/>
    </location>
</feature>
<dbReference type="FunFam" id="2.40.30.70:FF:000002">
    <property type="entry name" value="tRNA (Adenine(37)-N6)-methyltransferase isoform X1"/>
    <property type="match status" value="1"/>
</dbReference>
<comment type="catalytic activity">
    <reaction evidence="6">
        <text>N(6)-L-threonylcarbamoyladenosine(37) in tRNA + S-adenosyl-L-methionine = N(6)-methyl,N(6)-L-threonylcarbamoyladenosine(37) in tRNA + S-adenosyl-L-homocysteine + H(+)</text>
        <dbReference type="Rhea" id="RHEA:70027"/>
        <dbReference type="Rhea" id="RHEA-COMP:10163"/>
        <dbReference type="Rhea" id="RHEA-COMP:17808"/>
        <dbReference type="ChEBI" id="CHEBI:15378"/>
        <dbReference type="ChEBI" id="CHEBI:57856"/>
        <dbReference type="ChEBI" id="CHEBI:59789"/>
        <dbReference type="ChEBI" id="CHEBI:74418"/>
        <dbReference type="ChEBI" id="CHEBI:188470"/>
    </reaction>
    <physiologicalReaction direction="left-to-right" evidence="6">
        <dbReference type="Rhea" id="RHEA:70028"/>
    </physiologicalReaction>
</comment>
<dbReference type="PROSITE" id="PS51668">
    <property type="entry name" value="TSAA_2"/>
    <property type="match status" value="1"/>
</dbReference>
<dbReference type="PANTHER" id="PTHR12818">
    <property type="entry name" value="TRNA (ADENINE(37)-N6)-METHYLTRANSFERASE"/>
    <property type="match status" value="1"/>
</dbReference>
<keyword evidence="13" id="KW-1185">Reference proteome</keyword>
<keyword evidence="2" id="KW-0808">Transferase</keyword>
<feature type="compositionally biased region" description="Polar residues" evidence="10">
    <location>
        <begin position="275"/>
        <end position="287"/>
    </location>
</feature>
<evidence type="ECO:0000256" key="3">
    <source>
        <dbReference type="ARBA" id="ARBA00022691"/>
    </source>
</evidence>
<evidence type="ECO:0000256" key="2">
    <source>
        <dbReference type="ARBA" id="ARBA00022679"/>
    </source>
</evidence>
<evidence type="ECO:0000259" key="11">
    <source>
        <dbReference type="PROSITE" id="PS51668"/>
    </source>
</evidence>
<feature type="region of interest" description="Disordered" evidence="10">
    <location>
        <begin position="214"/>
        <end position="287"/>
    </location>
</feature>
<gene>
    <name evidence="12" type="primary">trmo</name>
</gene>
<keyword evidence="3" id="KW-0949">S-adenosyl-L-methionine</keyword>
<keyword evidence="4" id="KW-0819">tRNA processing</keyword>
<comment type="similarity">
    <text evidence="5">Belongs to the tRNA methyltransferase O family.</text>
</comment>
<dbReference type="GO" id="GO:0032259">
    <property type="term" value="P:methylation"/>
    <property type="evidence" value="ECO:0007669"/>
    <property type="project" value="UniProtKB-KW"/>
</dbReference>
<dbReference type="NCBIfam" id="TIGR00104">
    <property type="entry name" value="tRNA_TsaA"/>
    <property type="match status" value="1"/>
</dbReference>
<dbReference type="InterPro" id="IPR023370">
    <property type="entry name" value="TrmO-like_N"/>
</dbReference>
<reference evidence="12" key="1">
    <citation type="submission" date="2025-08" db="UniProtKB">
        <authorList>
            <consortium name="Ensembl"/>
        </authorList>
    </citation>
    <scope>IDENTIFICATION</scope>
</reference>